<protein>
    <submittedName>
        <fullName evidence="2">FCP1 homology domain-containing protein</fullName>
    </submittedName>
</protein>
<name>A0AC34RE25_9BILA</name>
<organism evidence="1 2">
    <name type="scientific">Panagrolaimus sp. JU765</name>
    <dbReference type="NCBI Taxonomy" id="591449"/>
    <lineage>
        <taxon>Eukaryota</taxon>
        <taxon>Metazoa</taxon>
        <taxon>Ecdysozoa</taxon>
        <taxon>Nematoda</taxon>
        <taxon>Chromadorea</taxon>
        <taxon>Rhabditida</taxon>
        <taxon>Tylenchina</taxon>
        <taxon>Panagrolaimomorpha</taxon>
        <taxon>Panagrolaimoidea</taxon>
        <taxon>Panagrolaimidae</taxon>
        <taxon>Panagrolaimus</taxon>
    </lineage>
</organism>
<dbReference type="WBParaSite" id="JU765_v2.g6091.t1">
    <property type="protein sequence ID" value="JU765_v2.g6091.t1"/>
    <property type="gene ID" value="JU765_v2.g6091"/>
</dbReference>
<evidence type="ECO:0000313" key="1">
    <source>
        <dbReference type="Proteomes" id="UP000887576"/>
    </source>
</evidence>
<accession>A0AC34RE25</accession>
<reference evidence="2" key="1">
    <citation type="submission" date="2022-11" db="UniProtKB">
        <authorList>
            <consortium name="WormBaseParasite"/>
        </authorList>
    </citation>
    <scope>IDENTIFICATION</scope>
</reference>
<dbReference type="Proteomes" id="UP000887576">
    <property type="component" value="Unplaced"/>
</dbReference>
<proteinExistence type="predicted"/>
<evidence type="ECO:0000313" key="2">
    <source>
        <dbReference type="WBParaSite" id="JU765_v2.g6091.t1"/>
    </source>
</evidence>
<sequence length="289" mass="33205">MLTDPLPELGDVHLDLALAEASSSSSCISDHSNESLNDTSPSLDDVVDFIYSEMENLDPITDGIPQIDIDQIIMLQTMPPLPIEFKHRKPALPIKTRRTPKFSLVLDLDETLVHCGLEEFQDASHKFHVRFDSADYLISVRIRPFMQEFLEALCDRFEIILFTASKKIYADKLLDILDPHKRYFRHRLFREHCVMINGNYVKDLAILGRDLAKTVIIDNSPQAFAYHLDNGIPIESWFDKSTDCQLLELIPFLQSLLDADDVRPVIRERYRMREVISGGNPFSECQQLL</sequence>